<reference evidence="2 3" key="1">
    <citation type="submission" date="2016-05" db="EMBL/GenBank/DDBJ databases">
        <title>Complete genome sequence of Corynebacterium crudilactis, a new Corynebacterium species isolated from raw cow's milk.</title>
        <authorList>
            <person name="Christian R."/>
            <person name="Zimmermann J."/>
            <person name="Lipski A."/>
            <person name="Kalinowski J."/>
        </authorList>
    </citation>
    <scope>NUCLEOTIDE SEQUENCE [LARGE SCALE GENOMIC DNA]</scope>
    <source>
        <strain evidence="2 3">JZ16</strain>
    </source>
</reference>
<feature type="compositionally biased region" description="Low complexity" evidence="1">
    <location>
        <begin position="1"/>
        <end position="11"/>
    </location>
</feature>
<dbReference type="STRING" id="1652495.ccrud_06860"/>
<protein>
    <submittedName>
        <fullName evidence="2">Uncharacterized protein</fullName>
    </submittedName>
</protein>
<feature type="region of interest" description="Disordered" evidence="1">
    <location>
        <begin position="1"/>
        <end position="21"/>
    </location>
</feature>
<proteinExistence type="predicted"/>
<dbReference type="RefSeq" id="WP_066565525.1">
    <property type="nucleotide sequence ID" value="NZ_CP015622.1"/>
</dbReference>
<keyword evidence="3" id="KW-1185">Reference proteome</keyword>
<sequence length="92" mass="10040">MSTTTQPTTTPELSADTNSEPWDEVIENTLEPFQKVVRQFVIDRPYSGTFLNMGGGKTLTTLSALTYIGPDPCLVDADNGTTGSEPSEMTHW</sequence>
<dbReference type="Proteomes" id="UP000076929">
    <property type="component" value="Chromosome"/>
</dbReference>
<evidence type="ECO:0000313" key="2">
    <source>
        <dbReference type="EMBL" id="ANE03957.1"/>
    </source>
</evidence>
<dbReference type="EMBL" id="CP015622">
    <property type="protein sequence ID" value="ANE03957.1"/>
    <property type="molecule type" value="Genomic_DNA"/>
</dbReference>
<accession>A0A172QTC0</accession>
<evidence type="ECO:0000256" key="1">
    <source>
        <dbReference type="SAM" id="MobiDB-lite"/>
    </source>
</evidence>
<dbReference type="KEGG" id="ccjz:ccrud_06860"/>
<organism evidence="2 3">
    <name type="scientific">Corynebacterium crudilactis</name>
    <dbReference type="NCBI Taxonomy" id="1652495"/>
    <lineage>
        <taxon>Bacteria</taxon>
        <taxon>Bacillati</taxon>
        <taxon>Actinomycetota</taxon>
        <taxon>Actinomycetes</taxon>
        <taxon>Mycobacteriales</taxon>
        <taxon>Corynebacteriaceae</taxon>
        <taxon>Corynebacterium</taxon>
    </lineage>
</organism>
<name>A0A172QTC0_9CORY</name>
<gene>
    <name evidence="2" type="ORF">ccrud_06860</name>
</gene>
<evidence type="ECO:0000313" key="3">
    <source>
        <dbReference type="Proteomes" id="UP000076929"/>
    </source>
</evidence>
<dbReference type="AlphaFoldDB" id="A0A172QTC0"/>